<feature type="active site" description="Proton acceptor; specific for D-alanine" evidence="4">
    <location>
        <position position="59"/>
    </location>
</feature>
<evidence type="ECO:0000256" key="2">
    <source>
        <dbReference type="ARBA" id="ARBA00022898"/>
    </source>
</evidence>
<dbReference type="GO" id="GO:0008784">
    <property type="term" value="F:alanine racemase activity"/>
    <property type="evidence" value="ECO:0007669"/>
    <property type="project" value="UniProtKB-UniRule"/>
</dbReference>
<feature type="modified residue" description="N6-(pyridoxal phosphate)lysine" evidence="4 5">
    <location>
        <position position="59"/>
    </location>
</feature>
<feature type="binding site" evidence="4 6">
    <location>
        <position position="335"/>
    </location>
    <ligand>
        <name>substrate</name>
    </ligand>
</feature>
<keyword evidence="2 4" id="KW-0663">Pyridoxal phosphate</keyword>
<evidence type="ECO:0000256" key="5">
    <source>
        <dbReference type="PIRSR" id="PIRSR600821-50"/>
    </source>
</evidence>
<dbReference type="InterPro" id="IPR001608">
    <property type="entry name" value="Ala_racemase_N"/>
</dbReference>
<comment type="catalytic activity">
    <reaction evidence="4">
        <text>L-alanine = D-alanine</text>
        <dbReference type="Rhea" id="RHEA:20249"/>
        <dbReference type="ChEBI" id="CHEBI:57416"/>
        <dbReference type="ChEBI" id="CHEBI:57972"/>
        <dbReference type="EC" id="5.1.1.1"/>
    </reaction>
</comment>
<accession>A0A6N3X2X3</accession>
<evidence type="ECO:0000313" key="8">
    <source>
        <dbReference type="EMBL" id="KKZ11809.1"/>
    </source>
</evidence>
<comment type="similarity">
    <text evidence="4">Belongs to the alanine racemase family.</text>
</comment>
<dbReference type="FunFam" id="3.20.20.10:FF:000002">
    <property type="entry name" value="Alanine racemase"/>
    <property type="match status" value="1"/>
</dbReference>
<dbReference type="Pfam" id="PF01168">
    <property type="entry name" value="Ala_racemase_N"/>
    <property type="match status" value="1"/>
</dbReference>
<dbReference type="InterPro" id="IPR009006">
    <property type="entry name" value="Ala_racemase/Decarboxylase_C"/>
</dbReference>
<dbReference type="SMART" id="SM01005">
    <property type="entry name" value="Ala_racemase_C"/>
    <property type="match status" value="1"/>
</dbReference>
<dbReference type="Gene3D" id="2.40.37.10">
    <property type="entry name" value="Lyase, Ornithine Decarboxylase, Chain A, domain 1"/>
    <property type="match status" value="1"/>
</dbReference>
<evidence type="ECO:0000256" key="4">
    <source>
        <dbReference type="HAMAP-Rule" id="MF_01201"/>
    </source>
</evidence>
<dbReference type="PANTHER" id="PTHR30511">
    <property type="entry name" value="ALANINE RACEMASE"/>
    <property type="match status" value="1"/>
</dbReference>
<evidence type="ECO:0000256" key="6">
    <source>
        <dbReference type="PIRSR" id="PIRSR600821-52"/>
    </source>
</evidence>
<comment type="function">
    <text evidence="4">Catalyzes the interconversion of L-alanine and D-alanine. May also act on other amino acids.</text>
</comment>
<dbReference type="GO" id="GO:0005829">
    <property type="term" value="C:cytosol"/>
    <property type="evidence" value="ECO:0007669"/>
    <property type="project" value="TreeGrafter"/>
</dbReference>
<proteinExistence type="inferred from homology"/>
<dbReference type="InterPro" id="IPR020622">
    <property type="entry name" value="Ala_racemase_pyridoxalP-BS"/>
</dbReference>
<dbReference type="Proteomes" id="UP000035054">
    <property type="component" value="Unassembled WGS sequence"/>
</dbReference>
<dbReference type="SUPFAM" id="SSF50621">
    <property type="entry name" value="Alanine racemase C-terminal domain-like"/>
    <property type="match status" value="1"/>
</dbReference>
<dbReference type="CDD" id="cd00430">
    <property type="entry name" value="PLPDE_III_AR"/>
    <property type="match status" value="1"/>
</dbReference>
<dbReference type="EC" id="5.1.1.1" evidence="4"/>
<evidence type="ECO:0000256" key="1">
    <source>
        <dbReference type="ARBA" id="ARBA00001933"/>
    </source>
</evidence>
<dbReference type="PANTHER" id="PTHR30511:SF0">
    <property type="entry name" value="ALANINE RACEMASE, CATABOLIC-RELATED"/>
    <property type="match status" value="1"/>
</dbReference>
<gene>
    <name evidence="8" type="ORF">TH68_08185</name>
</gene>
<evidence type="ECO:0000259" key="7">
    <source>
        <dbReference type="SMART" id="SM01005"/>
    </source>
</evidence>
<keyword evidence="3 4" id="KW-0413">Isomerase</keyword>
<feature type="binding site" evidence="4 6">
    <location>
        <position position="158"/>
    </location>
    <ligand>
        <name>substrate</name>
    </ligand>
</feature>
<feature type="active site" description="Proton acceptor; specific for L-alanine" evidence="4">
    <location>
        <position position="287"/>
    </location>
</feature>
<dbReference type="PRINTS" id="PR00992">
    <property type="entry name" value="ALARACEMASE"/>
</dbReference>
<dbReference type="PROSITE" id="PS00395">
    <property type="entry name" value="ALANINE_RACEMASE"/>
    <property type="match status" value="1"/>
</dbReference>
<comment type="caution">
    <text evidence="8">The sequence shown here is derived from an EMBL/GenBank/DDBJ whole genome shotgun (WGS) entry which is preliminary data.</text>
</comment>
<dbReference type="Pfam" id="PF00842">
    <property type="entry name" value="Ala_racemase_C"/>
    <property type="match status" value="1"/>
</dbReference>
<name>A0A6N3X2X3_9SYNE</name>
<dbReference type="GO" id="GO:0030170">
    <property type="term" value="F:pyridoxal phosphate binding"/>
    <property type="evidence" value="ECO:0007669"/>
    <property type="project" value="UniProtKB-UniRule"/>
</dbReference>
<dbReference type="InterPro" id="IPR029066">
    <property type="entry name" value="PLP-binding_barrel"/>
</dbReference>
<dbReference type="UniPathway" id="UPA00042">
    <property type="reaction ID" value="UER00497"/>
</dbReference>
<comment type="cofactor">
    <cofactor evidence="1 4 5">
        <name>pyridoxal 5'-phosphate</name>
        <dbReference type="ChEBI" id="CHEBI:597326"/>
    </cofactor>
</comment>
<protein>
    <recommendedName>
        <fullName evidence="4">Alanine racemase</fullName>
        <ecNumber evidence="4">5.1.1.1</ecNumber>
    </recommendedName>
</protein>
<feature type="domain" description="Alanine racemase C-terminal" evidence="7">
    <location>
        <begin position="266"/>
        <end position="394"/>
    </location>
</feature>
<dbReference type="AlphaFoldDB" id="A0A6N3X2X3"/>
<dbReference type="HAMAP" id="MF_01201">
    <property type="entry name" value="Ala_racemase"/>
    <property type="match status" value="1"/>
</dbReference>
<dbReference type="NCBIfam" id="TIGR00492">
    <property type="entry name" value="alr"/>
    <property type="match status" value="1"/>
</dbReference>
<reference evidence="8 9" key="1">
    <citation type="submission" date="2015-01" db="EMBL/GenBank/DDBJ databases">
        <title>Lifestyle Evolution in Cyanobacterial Symbionts of Sponges.</title>
        <authorList>
            <person name="Burgsdorf I."/>
            <person name="Slaby B.M."/>
            <person name="Handley K.M."/>
            <person name="Haber M."/>
            <person name="Blom J."/>
            <person name="Marshall C.W."/>
            <person name="Gilbert J.A."/>
            <person name="Hentschel U."/>
            <person name="Steindler L."/>
        </authorList>
    </citation>
    <scope>NUCLEOTIDE SEQUENCE [LARGE SCALE GENOMIC DNA]</scope>
    <source>
        <strain evidence="8">142</strain>
    </source>
</reference>
<sequence>MPTAPTAPLRSDTQPESAPLDFLQDSRAWIQVDEGAITHNAQVLRQRIGPHVKLMAVVKANGYGHGDGTTAKAARAGGADAFAVASLAEAIGLRRQGLEEPILVLGHLHQVDEAHACLRWRLLPTISTLDQARLFHTVARHSGVCLPVHVNLDTGMARLGVPWQEGAALIQAILRLDGLQVAGIYSHLAAADAVDPGLTQQQQQRFDQVLTAIANRQPARLCRHLANSAAAMADSGLHYDMVRVGLALYGHAPAEHLEGILPLRPAMAVRARVTILKNVPTGTGISYDHRYHTKRPSRLAVVAIGYADGVPRLLSNRMGVLHRGHWLPQVGSITMDQLMIDTTDHPQLHTGSVVTVLGHDGTSSISPRQWSQACGTIPWDILCGFSSRLPRLNAAHSAQHGGQMTIN</sequence>
<dbReference type="EMBL" id="JXUO01000268">
    <property type="protein sequence ID" value="KKZ11809.1"/>
    <property type="molecule type" value="Genomic_DNA"/>
</dbReference>
<comment type="pathway">
    <text evidence="4">Amino-acid biosynthesis; D-alanine biosynthesis; D-alanine from L-alanine: step 1/1.</text>
</comment>
<dbReference type="SUPFAM" id="SSF51419">
    <property type="entry name" value="PLP-binding barrel"/>
    <property type="match status" value="1"/>
</dbReference>
<dbReference type="InterPro" id="IPR011079">
    <property type="entry name" value="Ala_racemase_C"/>
</dbReference>
<organism evidence="8 9">
    <name type="scientific">Candidatus Synechococcus spongiarum 142</name>
    <dbReference type="NCBI Taxonomy" id="1608213"/>
    <lineage>
        <taxon>Bacteria</taxon>
        <taxon>Bacillati</taxon>
        <taxon>Cyanobacteriota</taxon>
        <taxon>Cyanophyceae</taxon>
        <taxon>Synechococcales</taxon>
        <taxon>Synechococcaceae</taxon>
        <taxon>Synechococcus</taxon>
    </lineage>
</organism>
<dbReference type="Gene3D" id="3.20.20.10">
    <property type="entry name" value="Alanine racemase"/>
    <property type="match status" value="1"/>
</dbReference>
<dbReference type="GO" id="GO:0030632">
    <property type="term" value="P:D-alanine biosynthetic process"/>
    <property type="evidence" value="ECO:0007669"/>
    <property type="project" value="UniProtKB-UniRule"/>
</dbReference>
<evidence type="ECO:0000256" key="3">
    <source>
        <dbReference type="ARBA" id="ARBA00023235"/>
    </source>
</evidence>
<dbReference type="InterPro" id="IPR000821">
    <property type="entry name" value="Ala_racemase"/>
</dbReference>
<evidence type="ECO:0000313" key="9">
    <source>
        <dbReference type="Proteomes" id="UP000035054"/>
    </source>
</evidence>